<dbReference type="GO" id="GO:0016758">
    <property type="term" value="F:hexosyltransferase activity"/>
    <property type="evidence" value="ECO:0007669"/>
    <property type="project" value="TreeGrafter"/>
</dbReference>
<keyword evidence="5" id="KW-1185">Reference proteome</keyword>
<dbReference type="PANTHER" id="PTHR45947:SF3">
    <property type="entry name" value="SULFOQUINOVOSYL TRANSFERASE SQD2"/>
    <property type="match status" value="1"/>
</dbReference>
<dbReference type="RefSeq" id="WP_062613637.1">
    <property type="nucleotide sequence ID" value="NZ_CAUPHE010000041.1"/>
</dbReference>
<dbReference type="Pfam" id="PF13692">
    <property type="entry name" value="Glyco_trans_1_4"/>
    <property type="match status" value="1"/>
</dbReference>
<sequence>MTRCVIVSRIYVPEPAAASFRLRALARAIAEDGGKTLVITSDIPNALTETGNEPGIRVSRRRVLRDSEGYVRGYLPYMSFDLPAFVRLLAVPRPDVVICEPPPTTGFFTRIACTIRRVPYVYYVPDIWADAAQTSAPAPVVKVLRWVENWAIGGAAHVVTVSDAVAARLGELGHTHVTVATNGIDTDVFTMEGPTPADAEGPYFVYAGTASEWQGAEIFAQAMRKVHAQRPDAKLVYLGQGSSAEAIDAIARELPTGVITQLGRVDAQEAAAWQRGAVSALVSIKPGLGYDFAMPTKVYSALAVGTPVVYCGPGPLREPIVSERLGAVVAYDVDEVASAMLAALEKPRGDEDRRRRRAWVVESHSLRQTGRTALEGVKRALSPRATRQ</sequence>
<dbReference type="InterPro" id="IPR050194">
    <property type="entry name" value="Glycosyltransferase_grp1"/>
</dbReference>
<evidence type="ECO:0000256" key="2">
    <source>
        <dbReference type="ARBA" id="ARBA00022679"/>
    </source>
</evidence>
<name>A0A0W1KJC5_9ACTO</name>
<dbReference type="SUPFAM" id="SSF53756">
    <property type="entry name" value="UDP-Glycosyltransferase/glycogen phosphorylase"/>
    <property type="match status" value="1"/>
</dbReference>
<organism evidence="4 5">
    <name type="scientific">Trueperella bernardiae</name>
    <dbReference type="NCBI Taxonomy" id="59561"/>
    <lineage>
        <taxon>Bacteria</taxon>
        <taxon>Bacillati</taxon>
        <taxon>Actinomycetota</taxon>
        <taxon>Actinomycetes</taxon>
        <taxon>Actinomycetales</taxon>
        <taxon>Actinomycetaceae</taxon>
        <taxon>Trueperella</taxon>
    </lineage>
</organism>
<evidence type="ECO:0000256" key="1">
    <source>
        <dbReference type="ARBA" id="ARBA00022676"/>
    </source>
</evidence>
<keyword evidence="2 4" id="KW-0808">Transferase</keyword>
<evidence type="ECO:0000313" key="4">
    <source>
        <dbReference type="EMBL" id="KTF04104.1"/>
    </source>
</evidence>
<dbReference type="EMBL" id="LNIZ01000004">
    <property type="protein sequence ID" value="KTF04104.1"/>
    <property type="molecule type" value="Genomic_DNA"/>
</dbReference>
<dbReference type="PANTHER" id="PTHR45947">
    <property type="entry name" value="SULFOQUINOVOSYL TRANSFERASE SQD2"/>
    <property type="match status" value="1"/>
</dbReference>
<evidence type="ECO:0000259" key="3">
    <source>
        <dbReference type="Pfam" id="PF13579"/>
    </source>
</evidence>
<reference evidence="4 5" key="1">
    <citation type="submission" date="2015-11" db="EMBL/GenBank/DDBJ databases">
        <title>Draft Genome Sequence of the Type Strain Trueperella bernardiae LCDC 89-0504T, Isolated from Blood Culture.</title>
        <authorList>
            <person name="Bernier A.-M."/>
            <person name="Bernard K."/>
        </authorList>
    </citation>
    <scope>NUCLEOTIDE SEQUENCE [LARGE SCALE GENOMIC DNA]</scope>
    <source>
        <strain evidence="4 5">LCDC 89-0504</strain>
    </source>
</reference>
<feature type="domain" description="Glycosyltransferase subfamily 4-like N-terminal" evidence="3">
    <location>
        <begin position="21"/>
        <end position="182"/>
    </location>
</feature>
<comment type="caution">
    <text evidence="4">The sequence shown here is derived from an EMBL/GenBank/DDBJ whole genome shotgun (WGS) entry which is preliminary data.</text>
</comment>
<gene>
    <name evidence="4" type="ORF">AQZ59_01080</name>
</gene>
<accession>A0A0W1KJC5</accession>
<dbReference type="AlphaFoldDB" id="A0A0W1KJC5"/>
<dbReference type="CDD" id="cd03794">
    <property type="entry name" value="GT4_WbuB-like"/>
    <property type="match status" value="1"/>
</dbReference>
<dbReference type="OrthoDB" id="3657271at2"/>
<dbReference type="Pfam" id="PF13579">
    <property type="entry name" value="Glyco_trans_4_4"/>
    <property type="match status" value="1"/>
</dbReference>
<dbReference type="InterPro" id="IPR028098">
    <property type="entry name" value="Glyco_trans_4-like_N"/>
</dbReference>
<dbReference type="STRING" id="59561.AQZ59_01080"/>
<protein>
    <submittedName>
        <fullName evidence="4">Putative glycosyl transferase</fullName>
    </submittedName>
</protein>
<dbReference type="Proteomes" id="UP000054404">
    <property type="component" value="Unassembled WGS sequence"/>
</dbReference>
<dbReference type="Gene3D" id="3.40.50.2000">
    <property type="entry name" value="Glycogen Phosphorylase B"/>
    <property type="match status" value="2"/>
</dbReference>
<dbReference type="GO" id="GO:1901137">
    <property type="term" value="P:carbohydrate derivative biosynthetic process"/>
    <property type="evidence" value="ECO:0007669"/>
    <property type="project" value="UniProtKB-ARBA"/>
</dbReference>
<dbReference type="PATRIC" id="fig|59561.3.peg.1070"/>
<evidence type="ECO:0000313" key="5">
    <source>
        <dbReference type="Proteomes" id="UP000054404"/>
    </source>
</evidence>
<keyword evidence="1" id="KW-0328">Glycosyltransferase</keyword>
<proteinExistence type="predicted"/>